<dbReference type="HOGENOM" id="CLU_3107538_0_0_1"/>
<protein>
    <submittedName>
        <fullName evidence="1">Uncharacterized protein</fullName>
    </submittedName>
</protein>
<dbReference type="EMBL" id="KI281834">
    <property type="protein sequence ID" value="ESA15612.1"/>
    <property type="molecule type" value="Genomic_DNA"/>
</dbReference>
<gene>
    <name evidence="1" type="ORF">GLOINDRAFT_23710</name>
</gene>
<accession>U9U7G3</accession>
<sequence length="51" mass="5678">MVSCSLCITNQAVNPLRRYDYVTGGMIADKNRCALITGDSKKILQGFKYGY</sequence>
<reference evidence="1" key="1">
    <citation type="submission" date="2013-07" db="EMBL/GenBank/DDBJ databases">
        <title>The genome of an arbuscular mycorrhizal fungus provides insights into the evolution of the oldest plant symbiosis.</title>
        <authorList>
            <consortium name="DOE Joint Genome Institute"/>
            <person name="Tisserant E."/>
            <person name="Malbreil M."/>
            <person name="Kuo A."/>
            <person name="Kohler A."/>
            <person name="Symeonidi A."/>
            <person name="Balestrini R."/>
            <person name="Charron P."/>
            <person name="Duensing N."/>
            <person name="Frei-dit-Frey N."/>
            <person name="Gianinazzi-Pearson V."/>
            <person name="Gilbert B."/>
            <person name="Handa Y."/>
            <person name="Hijri M."/>
            <person name="Kaul R."/>
            <person name="Kawaguchi M."/>
            <person name="Krajinski F."/>
            <person name="Lammers P."/>
            <person name="Lapierre D."/>
            <person name="Masclaux F.G."/>
            <person name="Murat C."/>
            <person name="Morin E."/>
            <person name="Ndikumana S."/>
            <person name="Pagni M."/>
            <person name="Petitpierre D."/>
            <person name="Requena N."/>
            <person name="Rosikiewicz P."/>
            <person name="Riley R."/>
            <person name="Saito K."/>
            <person name="San Clemente H."/>
            <person name="Shapiro H."/>
            <person name="van Tuinen D."/>
            <person name="Becard G."/>
            <person name="Bonfante P."/>
            <person name="Paszkowski U."/>
            <person name="Shachar-Hill Y."/>
            <person name="Young J.P."/>
            <person name="Sanders I.R."/>
            <person name="Henrissat B."/>
            <person name="Rensing S.A."/>
            <person name="Grigoriev I.V."/>
            <person name="Corradi N."/>
            <person name="Roux C."/>
            <person name="Martin F."/>
        </authorList>
    </citation>
    <scope>NUCLEOTIDE SEQUENCE</scope>
    <source>
        <strain evidence="1">DAOM 197198</strain>
    </source>
</reference>
<evidence type="ECO:0000313" key="1">
    <source>
        <dbReference type="EMBL" id="ESA15612.1"/>
    </source>
</evidence>
<dbReference type="AlphaFoldDB" id="U9U7G3"/>
<name>U9U7G3_RHIID</name>
<proteinExistence type="predicted"/>
<organism evidence="1">
    <name type="scientific">Rhizophagus irregularis (strain DAOM 181602 / DAOM 197198 / MUCL 43194)</name>
    <name type="common">Arbuscular mycorrhizal fungus</name>
    <name type="synonym">Glomus intraradices</name>
    <dbReference type="NCBI Taxonomy" id="747089"/>
    <lineage>
        <taxon>Eukaryota</taxon>
        <taxon>Fungi</taxon>
        <taxon>Fungi incertae sedis</taxon>
        <taxon>Mucoromycota</taxon>
        <taxon>Glomeromycotina</taxon>
        <taxon>Glomeromycetes</taxon>
        <taxon>Glomerales</taxon>
        <taxon>Glomeraceae</taxon>
        <taxon>Rhizophagus</taxon>
    </lineage>
</organism>